<accession>A0AAW2XN37</accession>
<dbReference type="EMBL" id="JACGWN010000003">
    <property type="protein sequence ID" value="KAL0454985.1"/>
    <property type="molecule type" value="Genomic_DNA"/>
</dbReference>
<dbReference type="AlphaFoldDB" id="A0AAW2XN37"/>
<sequence>MGLRQDDQLALNLVNVRLVFSARNQFATRGRTHRGRGQGGGSRGRPYKRSQGIQLIEDDKAFVHGTKRRLNLVDDTSDSISAVAPHAMKILSWNC</sequence>
<proteinExistence type="predicted"/>
<comment type="caution">
    <text evidence="2">The sequence shown here is derived from an EMBL/GenBank/DDBJ whole genome shotgun (WGS) entry which is preliminary data.</text>
</comment>
<evidence type="ECO:0000256" key="1">
    <source>
        <dbReference type="SAM" id="MobiDB-lite"/>
    </source>
</evidence>
<evidence type="ECO:0000313" key="2">
    <source>
        <dbReference type="EMBL" id="KAL0454985.1"/>
    </source>
</evidence>
<reference evidence="2" key="2">
    <citation type="journal article" date="2024" name="Plant">
        <title>Genomic evolution and insights into agronomic trait innovations of Sesamum species.</title>
        <authorList>
            <person name="Miao H."/>
            <person name="Wang L."/>
            <person name="Qu L."/>
            <person name="Liu H."/>
            <person name="Sun Y."/>
            <person name="Le M."/>
            <person name="Wang Q."/>
            <person name="Wei S."/>
            <person name="Zheng Y."/>
            <person name="Lin W."/>
            <person name="Duan Y."/>
            <person name="Cao H."/>
            <person name="Xiong S."/>
            <person name="Wang X."/>
            <person name="Wei L."/>
            <person name="Li C."/>
            <person name="Ma Q."/>
            <person name="Ju M."/>
            <person name="Zhao R."/>
            <person name="Li G."/>
            <person name="Mu C."/>
            <person name="Tian Q."/>
            <person name="Mei H."/>
            <person name="Zhang T."/>
            <person name="Gao T."/>
            <person name="Zhang H."/>
        </authorList>
    </citation>
    <scope>NUCLEOTIDE SEQUENCE</scope>
    <source>
        <strain evidence="2">KEN1</strain>
    </source>
</reference>
<protein>
    <submittedName>
        <fullName evidence="2">Uncharacterized protein</fullName>
    </submittedName>
</protein>
<reference evidence="2" key="1">
    <citation type="submission" date="2020-06" db="EMBL/GenBank/DDBJ databases">
        <authorList>
            <person name="Li T."/>
            <person name="Hu X."/>
            <person name="Zhang T."/>
            <person name="Song X."/>
            <person name="Zhang H."/>
            <person name="Dai N."/>
            <person name="Sheng W."/>
            <person name="Hou X."/>
            <person name="Wei L."/>
        </authorList>
    </citation>
    <scope>NUCLEOTIDE SEQUENCE</scope>
    <source>
        <strain evidence="2">KEN1</strain>
        <tissue evidence="2">Leaf</tissue>
    </source>
</reference>
<feature type="region of interest" description="Disordered" evidence="1">
    <location>
        <begin position="27"/>
        <end position="49"/>
    </location>
</feature>
<organism evidence="2">
    <name type="scientific">Sesamum latifolium</name>
    <dbReference type="NCBI Taxonomy" id="2727402"/>
    <lineage>
        <taxon>Eukaryota</taxon>
        <taxon>Viridiplantae</taxon>
        <taxon>Streptophyta</taxon>
        <taxon>Embryophyta</taxon>
        <taxon>Tracheophyta</taxon>
        <taxon>Spermatophyta</taxon>
        <taxon>Magnoliopsida</taxon>
        <taxon>eudicotyledons</taxon>
        <taxon>Gunneridae</taxon>
        <taxon>Pentapetalae</taxon>
        <taxon>asterids</taxon>
        <taxon>lamiids</taxon>
        <taxon>Lamiales</taxon>
        <taxon>Pedaliaceae</taxon>
        <taxon>Sesamum</taxon>
    </lineage>
</organism>
<gene>
    <name evidence="2" type="ORF">Slati_0837700</name>
</gene>
<name>A0AAW2XN37_9LAMI</name>